<evidence type="ECO:0000313" key="3">
    <source>
        <dbReference type="Proteomes" id="UP000214566"/>
    </source>
</evidence>
<organism evidence="2 3">
    <name type="scientific">Thiomonas delicata</name>
    <name type="common">Thiomonas cuprina</name>
    <dbReference type="NCBI Taxonomy" id="364030"/>
    <lineage>
        <taxon>Bacteria</taxon>
        <taxon>Pseudomonadati</taxon>
        <taxon>Pseudomonadota</taxon>
        <taxon>Betaproteobacteria</taxon>
        <taxon>Burkholderiales</taxon>
        <taxon>Thiomonas</taxon>
    </lineage>
</organism>
<dbReference type="AlphaFoldDB" id="A0A238D1N7"/>
<dbReference type="EMBL" id="FLMQ01000045">
    <property type="protein sequence ID" value="SBP87161.1"/>
    <property type="molecule type" value="Genomic_DNA"/>
</dbReference>
<feature type="region of interest" description="Disordered" evidence="1">
    <location>
        <begin position="1"/>
        <end position="22"/>
    </location>
</feature>
<dbReference type="Proteomes" id="UP000214566">
    <property type="component" value="Unassembled WGS sequence"/>
</dbReference>
<accession>A0A238D1N7</accession>
<protein>
    <submittedName>
        <fullName evidence="2">Uncharacterized protein</fullName>
    </submittedName>
</protein>
<gene>
    <name evidence="2" type="ORF">THIARS_50409</name>
</gene>
<name>A0A238D1N7_THIDL</name>
<proteinExistence type="predicted"/>
<reference evidence="2 3" key="1">
    <citation type="submission" date="2016-06" db="EMBL/GenBank/DDBJ databases">
        <authorList>
            <person name="Kjaerup R.B."/>
            <person name="Dalgaard T.S."/>
            <person name="Juul-Madsen H.R."/>
        </authorList>
    </citation>
    <scope>NUCLEOTIDE SEQUENCE [LARGE SCALE GENOMIC DNA]</scope>
    <source>
        <strain evidence="2 3">DSM 16361</strain>
    </source>
</reference>
<evidence type="ECO:0000313" key="2">
    <source>
        <dbReference type="EMBL" id="SBP87161.1"/>
    </source>
</evidence>
<feature type="compositionally biased region" description="Basic residues" evidence="1">
    <location>
        <begin position="1"/>
        <end position="11"/>
    </location>
</feature>
<sequence length="121" mass="13325">MRGQHRLRHRAQQTPGEAPDQQGVTLQMHATLTGHEHGLDGLKSNLSFLHGDTFNSDLQSLNSANQSVKTALRNQMHLIRSACSRVGQRLTACVDLVKPPLSTPESIQENPHIVHSRVALP</sequence>
<keyword evidence="3" id="KW-1185">Reference proteome</keyword>
<evidence type="ECO:0000256" key="1">
    <source>
        <dbReference type="SAM" id="MobiDB-lite"/>
    </source>
</evidence>